<evidence type="ECO:0000259" key="1">
    <source>
        <dbReference type="Pfam" id="PF11716"/>
    </source>
</evidence>
<dbReference type="RefSeq" id="WP_119950049.1">
    <property type="nucleotide sequence ID" value="NZ_QZEZ01000003.1"/>
</dbReference>
<gene>
    <name evidence="2" type="ORF">D5H78_08705</name>
</gene>
<protein>
    <recommendedName>
        <fullName evidence="1">Mycothiol-dependent maleylpyruvate isomerase metal-binding domain-containing protein</fullName>
    </recommendedName>
</protein>
<evidence type="ECO:0000313" key="2">
    <source>
        <dbReference type="EMBL" id="RJK96318.1"/>
    </source>
</evidence>
<accession>A0A3A3YXE3</accession>
<proteinExistence type="predicted"/>
<sequence length="187" mass="18974">MVADLVAHLLLDAQRALRAAATPADGPPDTDAVTYWRAEGAPDDPAGALAHAWHVRRAASAYARPDGLLAVWRDTAAAAVRAVAAAPPVVATQGHRLRRDDLVATLCAEAAAHHLDLVVDLPGAPGPSPDVLAALVRALDGLAALAGGAPPAWAPERWALVGTGRERPTAAEAAGLGPLAGRLPLLG</sequence>
<feature type="domain" description="Mycothiol-dependent maleylpyruvate isomerase metal-binding" evidence="1">
    <location>
        <begin position="2"/>
        <end position="117"/>
    </location>
</feature>
<dbReference type="AlphaFoldDB" id="A0A3A3YXE3"/>
<keyword evidence="3" id="KW-1185">Reference proteome</keyword>
<organism evidence="2 3">
    <name type="scientific">Vallicoccus soli</name>
    <dbReference type="NCBI Taxonomy" id="2339232"/>
    <lineage>
        <taxon>Bacteria</taxon>
        <taxon>Bacillati</taxon>
        <taxon>Actinomycetota</taxon>
        <taxon>Actinomycetes</taxon>
        <taxon>Motilibacterales</taxon>
        <taxon>Vallicoccaceae</taxon>
        <taxon>Vallicoccus</taxon>
    </lineage>
</organism>
<dbReference type="InterPro" id="IPR024344">
    <property type="entry name" value="MDMPI_metal-binding"/>
</dbReference>
<dbReference type="OrthoDB" id="3781681at2"/>
<name>A0A3A3YXE3_9ACTN</name>
<dbReference type="GO" id="GO:0046872">
    <property type="term" value="F:metal ion binding"/>
    <property type="evidence" value="ECO:0007669"/>
    <property type="project" value="InterPro"/>
</dbReference>
<evidence type="ECO:0000313" key="3">
    <source>
        <dbReference type="Proteomes" id="UP000265614"/>
    </source>
</evidence>
<dbReference type="Pfam" id="PF11716">
    <property type="entry name" value="MDMPI_N"/>
    <property type="match status" value="1"/>
</dbReference>
<reference evidence="2 3" key="1">
    <citation type="submission" date="2018-09" db="EMBL/GenBank/DDBJ databases">
        <title>YIM 75000 draft genome.</title>
        <authorList>
            <person name="Tang S."/>
            <person name="Feng Y."/>
        </authorList>
    </citation>
    <scope>NUCLEOTIDE SEQUENCE [LARGE SCALE GENOMIC DNA]</scope>
    <source>
        <strain evidence="2 3">YIM 75000</strain>
    </source>
</reference>
<comment type="caution">
    <text evidence="2">The sequence shown here is derived from an EMBL/GenBank/DDBJ whole genome shotgun (WGS) entry which is preliminary data.</text>
</comment>
<dbReference type="Proteomes" id="UP000265614">
    <property type="component" value="Unassembled WGS sequence"/>
</dbReference>
<dbReference type="EMBL" id="QZEZ01000003">
    <property type="protein sequence ID" value="RJK96318.1"/>
    <property type="molecule type" value="Genomic_DNA"/>
</dbReference>